<sequence>MRYAALLLPLLLTACATSGNGDGRVSVATASNGQEFGGANCSVTTNSGSWSVLTPATVQLGSANGELRIICNKPGYRTTELRLPPYAPTSSGSRVGLGLGGGSGAVGMGLGFSVPISSGGGGYYPPRVVVNMAPQ</sequence>
<organism evidence="2 3">
    <name type="scientific">Herminiimonas contaminans</name>
    <dbReference type="NCBI Taxonomy" id="1111140"/>
    <lineage>
        <taxon>Bacteria</taxon>
        <taxon>Pseudomonadati</taxon>
        <taxon>Pseudomonadota</taxon>
        <taxon>Betaproteobacteria</taxon>
        <taxon>Burkholderiales</taxon>
        <taxon>Oxalobacteraceae</taxon>
        <taxon>Herminiimonas</taxon>
    </lineage>
</organism>
<keyword evidence="1" id="KW-0732">Signal</keyword>
<reference evidence="2 3" key="1">
    <citation type="submission" date="2020-11" db="EMBL/GenBank/DDBJ databases">
        <title>WGS of Herminiimonas contaminans strain Marseille-Q4544 isolated from planarians Schmidtea mediterranea.</title>
        <authorList>
            <person name="Kangale L."/>
        </authorList>
    </citation>
    <scope>NUCLEOTIDE SEQUENCE [LARGE SCALE GENOMIC DNA]</scope>
    <source>
        <strain evidence="2 3">Marseille-Q4544</strain>
    </source>
</reference>
<evidence type="ECO:0000256" key="1">
    <source>
        <dbReference type="SAM" id="SignalP"/>
    </source>
</evidence>
<feature type="signal peptide" evidence="1">
    <location>
        <begin position="1"/>
        <end position="18"/>
    </location>
</feature>
<evidence type="ECO:0000313" key="3">
    <source>
        <dbReference type="Proteomes" id="UP000657372"/>
    </source>
</evidence>
<comment type="caution">
    <text evidence="2">The sequence shown here is derived from an EMBL/GenBank/DDBJ whole genome shotgun (WGS) entry which is preliminary data.</text>
</comment>
<evidence type="ECO:0000313" key="2">
    <source>
        <dbReference type="EMBL" id="MBF8177282.1"/>
    </source>
</evidence>
<keyword evidence="3" id="KW-1185">Reference proteome</keyword>
<dbReference type="RefSeq" id="WP_175626750.1">
    <property type="nucleotide sequence ID" value="NZ_JADOEL010000003.1"/>
</dbReference>
<proteinExistence type="predicted"/>
<dbReference type="Proteomes" id="UP000657372">
    <property type="component" value="Unassembled WGS sequence"/>
</dbReference>
<protein>
    <recommendedName>
        <fullName evidence="4">Lipoprotein</fullName>
    </recommendedName>
</protein>
<dbReference type="PROSITE" id="PS51257">
    <property type="entry name" value="PROKAR_LIPOPROTEIN"/>
    <property type="match status" value="1"/>
</dbReference>
<feature type="chain" id="PRO_5045479979" description="Lipoprotein" evidence="1">
    <location>
        <begin position="19"/>
        <end position="135"/>
    </location>
</feature>
<dbReference type="EMBL" id="JADOEL010000003">
    <property type="protein sequence ID" value="MBF8177282.1"/>
    <property type="molecule type" value="Genomic_DNA"/>
</dbReference>
<gene>
    <name evidence="2" type="ORF">IXC47_06280</name>
</gene>
<name>A0ABS0ER17_9BURK</name>
<evidence type="ECO:0008006" key="4">
    <source>
        <dbReference type="Google" id="ProtNLM"/>
    </source>
</evidence>
<accession>A0ABS0ER17</accession>